<organism evidence="2 3">
    <name type="scientific">Aquisphaera giovannonii</name>
    <dbReference type="NCBI Taxonomy" id="406548"/>
    <lineage>
        <taxon>Bacteria</taxon>
        <taxon>Pseudomonadati</taxon>
        <taxon>Planctomycetota</taxon>
        <taxon>Planctomycetia</taxon>
        <taxon>Isosphaerales</taxon>
        <taxon>Isosphaeraceae</taxon>
        <taxon>Aquisphaera</taxon>
    </lineage>
</organism>
<evidence type="ECO:0000256" key="1">
    <source>
        <dbReference type="SAM" id="MobiDB-lite"/>
    </source>
</evidence>
<gene>
    <name evidence="2" type="ORF">OJF2_73130</name>
</gene>
<dbReference type="EMBL" id="CP042997">
    <property type="protein sequence ID" value="QEH38707.1"/>
    <property type="molecule type" value="Genomic_DNA"/>
</dbReference>
<feature type="region of interest" description="Disordered" evidence="1">
    <location>
        <begin position="1"/>
        <end position="30"/>
    </location>
</feature>
<evidence type="ECO:0000313" key="2">
    <source>
        <dbReference type="EMBL" id="QEH38707.1"/>
    </source>
</evidence>
<accession>A0A5B9WDV2</accession>
<protein>
    <submittedName>
        <fullName evidence="2">Uncharacterized protein</fullName>
    </submittedName>
</protein>
<proteinExistence type="predicted"/>
<dbReference type="KEGG" id="agv:OJF2_73130"/>
<dbReference type="Proteomes" id="UP000324233">
    <property type="component" value="Chromosome"/>
</dbReference>
<dbReference type="AlphaFoldDB" id="A0A5B9WDV2"/>
<reference evidence="2 3" key="1">
    <citation type="submission" date="2019-08" db="EMBL/GenBank/DDBJ databases">
        <title>Deep-cultivation of Planctomycetes and their phenomic and genomic characterization uncovers novel biology.</title>
        <authorList>
            <person name="Wiegand S."/>
            <person name="Jogler M."/>
            <person name="Boedeker C."/>
            <person name="Pinto D."/>
            <person name="Vollmers J."/>
            <person name="Rivas-Marin E."/>
            <person name="Kohn T."/>
            <person name="Peeters S.H."/>
            <person name="Heuer A."/>
            <person name="Rast P."/>
            <person name="Oberbeckmann S."/>
            <person name="Bunk B."/>
            <person name="Jeske O."/>
            <person name="Meyerdierks A."/>
            <person name="Storesund J.E."/>
            <person name="Kallscheuer N."/>
            <person name="Luecker S."/>
            <person name="Lage O.M."/>
            <person name="Pohl T."/>
            <person name="Merkel B.J."/>
            <person name="Hornburger P."/>
            <person name="Mueller R.-W."/>
            <person name="Bruemmer F."/>
            <person name="Labrenz M."/>
            <person name="Spormann A.M."/>
            <person name="Op den Camp H."/>
            <person name="Overmann J."/>
            <person name="Amann R."/>
            <person name="Jetten M.S.M."/>
            <person name="Mascher T."/>
            <person name="Medema M.H."/>
            <person name="Devos D.P."/>
            <person name="Kaster A.-K."/>
            <person name="Ovreas L."/>
            <person name="Rohde M."/>
            <person name="Galperin M.Y."/>
            <person name="Jogler C."/>
        </authorList>
    </citation>
    <scope>NUCLEOTIDE SEQUENCE [LARGE SCALE GENOMIC DNA]</scope>
    <source>
        <strain evidence="2 3">OJF2</strain>
    </source>
</reference>
<name>A0A5B9WDV2_9BACT</name>
<evidence type="ECO:0000313" key="3">
    <source>
        <dbReference type="Proteomes" id="UP000324233"/>
    </source>
</evidence>
<sequence length="30" mass="3432" precursor="true">MWNEVRSCPMATGDEVRLTAAPTRRIEDEP</sequence>
<keyword evidence="3" id="KW-1185">Reference proteome</keyword>